<reference evidence="1 2" key="1">
    <citation type="submission" date="2018-08" db="EMBL/GenBank/DDBJ databases">
        <title>Genome analysis of the thermophilic bacterium of the candidate phylum Aminicenantes from deep subsurface aquifer revealed its physiology and ecological role.</title>
        <authorList>
            <person name="Kadnikov V.V."/>
            <person name="Mardanov A.V."/>
            <person name="Beletsky A.V."/>
            <person name="Karnachuk O.V."/>
            <person name="Ravin N.V."/>
        </authorList>
    </citation>
    <scope>NUCLEOTIDE SEQUENCE [LARGE SCALE GENOMIC DNA]</scope>
    <source>
        <strain evidence="1">BY38</strain>
    </source>
</reference>
<comment type="caution">
    <text evidence="1">The sequence shown here is derived from an EMBL/GenBank/DDBJ whole genome shotgun (WGS) entry which is preliminary data.</text>
</comment>
<accession>A0A3E2BM26</accession>
<dbReference type="Proteomes" id="UP000257323">
    <property type="component" value="Unassembled WGS sequence"/>
</dbReference>
<sequence>MNAFAGLVLSFLLPIINQFNFSLEGVFLQNDPARLERLLPLDSPVLITLPEPFQVSDCFSRQQASQIMKKLFQHTTTLEFFIDQENQPVLDRKGAIIQARWSTADRRDGRKYLFKLYLYVFPEKTAGRGSLSLLKIREIRAEKR</sequence>
<evidence type="ECO:0000313" key="2">
    <source>
        <dbReference type="Proteomes" id="UP000257323"/>
    </source>
</evidence>
<name>A0A3E2BM26_9BACT</name>
<dbReference type="AlphaFoldDB" id="A0A3E2BM26"/>
<gene>
    <name evidence="1" type="ORF">OP8BY_2198</name>
</gene>
<dbReference type="EMBL" id="QUAH01000006">
    <property type="protein sequence ID" value="RFT15800.1"/>
    <property type="molecule type" value="Genomic_DNA"/>
</dbReference>
<evidence type="ECO:0000313" key="1">
    <source>
        <dbReference type="EMBL" id="RFT15800.1"/>
    </source>
</evidence>
<proteinExistence type="predicted"/>
<organism evidence="1 2">
    <name type="scientific">Candidatus Saccharicenans subterraneus</name>
    <dbReference type="NCBI Taxonomy" id="2508984"/>
    <lineage>
        <taxon>Bacteria</taxon>
        <taxon>Candidatus Aminicenantota</taxon>
        <taxon>Candidatus Aminicenantia</taxon>
        <taxon>Candidatus Aminicenantales</taxon>
        <taxon>Candidatus Saccharicenantaceae</taxon>
        <taxon>Candidatus Saccharicenans</taxon>
    </lineage>
</organism>
<protein>
    <submittedName>
        <fullName evidence="1">Uncharacterized protein</fullName>
    </submittedName>
</protein>